<name>X5GY86_9VIRU</name>
<reference evidence="2" key="1">
    <citation type="journal article" date="2014" name="J. Virol.">
        <title>Brown planthopper nudivirus DNA integrated in its host genome.</title>
        <authorList>
            <person name="Cheng R.L."/>
            <person name="Xi Y."/>
            <person name="Lou Y.H."/>
            <person name="Wang Z."/>
            <person name="Xu J.Y."/>
            <person name="Xu H.J."/>
            <person name="Zhang C.X."/>
        </authorList>
    </citation>
    <scope>NUCLEOTIDE SEQUENCE</scope>
    <source>
        <strain evidence="2">Hangzhou</strain>
    </source>
</reference>
<keyword evidence="1" id="KW-0472">Membrane</keyword>
<evidence type="ECO:0000313" key="2">
    <source>
        <dbReference type="EMBL" id="AHW98258.1"/>
    </source>
</evidence>
<proteinExistence type="predicted"/>
<evidence type="ECO:0000256" key="1">
    <source>
        <dbReference type="SAM" id="Phobius"/>
    </source>
</evidence>
<keyword evidence="1" id="KW-0812">Transmembrane</keyword>
<protein>
    <submittedName>
        <fullName evidence="2">GrBNV_gp95-like protein</fullName>
    </submittedName>
</protein>
<keyword evidence="1" id="KW-1133">Transmembrane helix</keyword>
<accession>X5GY86</accession>
<sequence>MSATPNRIHQLVTPECENLSKTIKLSSLGSLILISIVVILMFVVIIIQYMVKKKTSDPPQMLEEKKKTTTWISALSLASFVVAVLLLFVTMWDVTVVSKTTNNCLKSR</sequence>
<feature type="transmembrane region" description="Helical" evidence="1">
    <location>
        <begin position="71"/>
        <end position="92"/>
    </location>
</feature>
<reference evidence="2" key="2">
    <citation type="submission" date="2014-03" db="EMBL/GenBank/DDBJ databases">
        <authorList>
            <person name="Cheng R."/>
            <person name="Zhang C.-X."/>
        </authorList>
    </citation>
    <scope>NUCLEOTIDE SEQUENCE</scope>
    <source>
        <strain evidence="2">Hangzhou</strain>
    </source>
</reference>
<organism evidence="2">
    <name type="scientific">Nilaparvata lugens endogenous nudivirus</name>
    <dbReference type="NCBI Taxonomy" id="1487700"/>
    <lineage>
        <taxon>Viruses</taxon>
        <taxon>Viruses incertae sedis</taxon>
        <taxon>Naldaviricetes</taxon>
        <taxon>Lefavirales</taxon>
        <taxon>Nudiviridae</taxon>
    </lineage>
</organism>
<dbReference type="EMBL" id="KJ566540">
    <property type="protein sequence ID" value="AHW98258.1"/>
    <property type="molecule type" value="Genomic_DNA"/>
</dbReference>
<feature type="transmembrane region" description="Helical" evidence="1">
    <location>
        <begin position="28"/>
        <end position="51"/>
    </location>
</feature>